<dbReference type="Proteomes" id="UP000813463">
    <property type="component" value="Chromosome 5"/>
</dbReference>
<dbReference type="GO" id="GO:0003723">
    <property type="term" value="F:RNA binding"/>
    <property type="evidence" value="ECO:0000318"/>
    <property type="project" value="GO_Central"/>
</dbReference>
<feature type="compositionally biased region" description="Basic and acidic residues" evidence="2">
    <location>
        <begin position="507"/>
        <end position="520"/>
    </location>
</feature>
<dbReference type="SUPFAM" id="SSF54928">
    <property type="entry name" value="RNA-binding domain, RBD"/>
    <property type="match status" value="1"/>
</dbReference>
<accession>A0A9R0JSB6</accession>
<organism evidence="4 6">
    <name type="scientific">Spinacia oleracea</name>
    <name type="common">Spinach</name>
    <dbReference type="NCBI Taxonomy" id="3562"/>
    <lineage>
        <taxon>Eukaryota</taxon>
        <taxon>Viridiplantae</taxon>
        <taxon>Streptophyta</taxon>
        <taxon>Embryophyta</taxon>
        <taxon>Tracheophyta</taxon>
        <taxon>Spermatophyta</taxon>
        <taxon>Magnoliopsida</taxon>
        <taxon>eudicotyledons</taxon>
        <taxon>Gunneridae</taxon>
        <taxon>Pentapetalae</taxon>
        <taxon>Caryophyllales</taxon>
        <taxon>Chenopodiaceae</taxon>
        <taxon>Chenopodioideae</taxon>
        <taxon>Anserineae</taxon>
        <taxon>Spinacia</taxon>
    </lineage>
</organism>
<dbReference type="KEGG" id="soe:110784612"/>
<evidence type="ECO:0000256" key="2">
    <source>
        <dbReference type="SAM" id="MobiDB-lite"/>
    </source>
</evidence>
<feature type="region of interest" description="Disordered" evidence="2">
    <location>
        <begin position="497"/>
        <end position="520"/>
    </location>
</feature>
<protein>
    <submittedName>
        <fullName evidence="5 6">Protein MEI2-like 4</fullName>
    </submittedName>
</protein>
<dbReference type="RefSeq" id="XP_021844755.1">
    <property type="nucleotide sequence ID" value="XM_021989063.1"/>
</dbReference>
<dbReference type="RefSeq" id="XP_056686320.1">
    <property type="nucleotide sequence ID" value="XM_056830342.1"/>
</dbReference>
<keyword evidence="4" id="KW-1185">Reference proteome</keyword>
<evidence type="ECO:0000313" key="6">
    <source>
        <dbReference type="RefSeq" id="XP_021844755.1"/>
    </source>
</evidence>
<dbReference type="InterPro" id="IPR007201">
    <property type="entry name" value="Mei2-like_Rrm_C"/>
</dbReference>
<dbReference type="InterPro" id="IPR034454">
    <property type="entry name" value="MEI2-like_RRM3"/>
</dbReference>
<dbReference type="OrthoDB" id="417481at2759"/>
<reference evidence="4" key="1">
    <citation type="journal article" date="2021" name="Nat. Commun.">
        <title>Genomic analyses provide insights into spinach domestication and the genetic basis of agronomic traits.</title>
        <authorList>
            <person name="Cai X."/>
            <person name="Sun X."/>
            <person name="Xu C."/>
            <person name="Sun H."/>
            <person name="Wang X."/>
            <person name="Ge C."/>
            <person name="Zhang Z."/>
            <person name="Wang Q."/>
            <person name="Fei Z."/>
            <person name="Jiao C."/>
            <person name="Wang Q."/>
        </authorList>
    </citation>
    <scope>NUCLEOTIDE SEQUENCE [LARGE SCALE GENOMIC DNA]</scope>
    <source>
        <strain evidence="4">cv. Varoflay</strain>
    </source>
</reference>
<keyword evidence="1" id="KW-0694">RNA-binding</keyword>
<dbReference type="Pfam" id="PF04059">
    <property type="entry name" value="RRM_2"/>
    <property type="match status" value="1"/>
</dbReference>
<dbReference type="InterPro" id="IPR035979">
    <property type="entry name" value="RBD_domain_sf"/>
</dbReference>
<evidence type="ECO:0000313" key="7">
    <source>
        <dbReference type="RefSeq" id="XP_056686320.1"/>
    </source>
</evidence>
<dbReference type="AlphaFoldDB" id="A0A9R0JSB6"/>
<dbReference type="PANTHER" id="PTHR23189">
    <property type="entry name" value="RNA RECOGNITION MOTIF-CONTAINING"/>
    <property type="match status" value="1"/>
</dbReference>
<evidence type="ECO:0000313" key="4">
    <source>
        <dbReference type="Proteomes" id="UP000813463"/>
    </source>
</evidence>
<reference evidence="5 6" key="2">
    <citation type="submission" date="2025-04" db="UniProtKB">
        <authorList>
            <consortium name="RefSeq"/>
        </authorList>
    </citation>
    <scope>IDENTIFICATION</scope>
    <source>
        <tissue evidence="7">Leaf</tissue>
    </source>
</reference>
<gene>
    <name evidence="5 6 7" type="primary">LOC110784612</name>
</gene>
<evidence type="ECO:0000313" key="5">
    <source>
        <dbReference type="RefSeq" id="XP_021844754.1"/>
    </source>
</evidence>
<evidence type="ECO:0000256" key="1">
    <source>
        <dbReference type="ARBA" id="ARBA00022884"/>
    </source>
</evidence>
<dbReference type="RefSeq" id="XP_021844754.1">
    <property type="nucleotide sequence ID" value="XM_021989062.1"/>
</dbReference>
<proteinExistence type="predicted"/>
<dbReference type="GeneID" id="110784612"/>
<name>A0A9R0JSB6_SPIOL</name>
<feature type="region of interest" description="Disordered" evidence="2">
    <location>
        <begin position="654"/>
        <end position="687"/>
    </location>
</feature>
<dbReference type="CDD" id="cd12531">
    <property type="entry name" value="RRM3_MEI2_like"/>
    <property type="match status" value="1"/>
</dbReference>
<sequence>MVTLSSLEKISAVGKLSDCLAMSQSPVPRDQKIDVVGEDGNIGVHRALSRSMNQNKTMRPDVYFDSTYCKGDRHLVGVVGAQNESSLFSSSLSELVNHKLRLSSNKFGSRQSSTVAPHIDEVEPFKSLEESEGQTINNLLPDEEELFSGMVDEMGHLGNANASDDLEDFDVFTYSGGIELEAEENLQAGRRNVGYPWGIHQNQQRPVHAMDHTQRIHSTARLSNGAMMGDASAHENSRIFNGYPSPVRMPSVGNEFGLNEAKKSFSQAQLDNRGIPNFHPHSPQMPMHNVLNMMSQNSLDNVNGFADDFRSRVSEKVNLENHHLGLNGHARELGESVFGFSPSGVHAHQSMANKPNSYQQHHLRSLLMPNSPSFLNNNHTHHLGRLPGSPGAPHLMMNMVSPVHHLQVGSAPVAPVMKASLWDRQQIYAGESHETSGYQMGAIRSVGIPGFSASPAREISSPISFSHVHSTEMSKNAGIQSPQQMSHMFHERNTMNSLPTSFGSPSERVRRSRNETNLSHADRKHYELNIDRIMRGDDNRTTLMIKNIPNKYTSKMLLATIDEQHRGKYDFIYLPIDFKNKCNMGYAFINMIDPVQIVGFHQTFEGRKWEKFNSEKVASLAYARIQGKGALIAHFQNSSLMNEDKRCRPILFHTEGPNAGDQEPFPMGTSFRAKPGRQQLASSEEEE</sequence>
<evidence type="ECO:0000259" key="3">
    <source>
        <dbReference type="Pfam" id="PF04059"/>
    </source>
</evidence>
<feature type="domain" description="Mei2-like C-terminal RNA recognition motif" evidence="3">
    <location>
        <begin position="540"/>
        <end position="636"/>
    </location>
</feature>